<keyword evidence="8 10" id="KW-0408">Iron</keyword>
<evidence type="ECO:0000256" key="1">
    <source>
        <dbReference type="ARBA" id="ARBA00001971"/>
    </source>
</evidence>
<evidence type="ECO:0000256" key="8">
    <source>
        <dbReference type="ARBA" id="ARBA00023004"/>
    </source>
</evidence>
<dbReference type="Gene3D" id="1.10.630.10">
    <property type="entry name" value="Cytochrome P450"/>
    <property type="match status" value="1"/>
</dbReference>
<evidence type="ECO:0008006" key="14">
    <source>
        <dbReference type="Google" id="ProtNLM"/>
    </source>
</evidence>
<dbReference type="PANTHER" id="PTHR47947:SF26">
    <property type="entry name" value="CYTOCHROME P450"/>
    <property type="match status" value="1"/>
</dbReference>
<sequence length="460" mass="52091">MADEYGPAFTIWMGVHRTFVISTPELAKECFTTHDKALANRPKSTVAKHLGSDYAMIAFASYGPYWRDLRKVAVSHLLSAHQLDQIKHVRSTEIDFCIKELNKLWIKNGGADPVEVDMGSYFEDLAFNNVARAISGKRYFGEDAVEDIKDVKKLQETISHIVYLAGTFILSDAVPSLEWLDVGGHIADMKRSLKELDSIVMGWIEEHRRKRLSGEKSSMSSATPDNYTDMMLSALETQMLDQDRDTVMKTTFFAFMLAGSDTTFVTLTWALSLLMNHRDKLKNAQEELDTVVGKERNVEGSDVKNLPYLQAIEKETMRLYPASPLSLPHESSEDCYIGGYYVPAGTRLLTNIWKIQRDPRYWPEPEEFRPERFLTTHAHVEVKGRHFELMPFGSGRRICPGMLFALEVIHLTLARILHGFDMETTSGQAVDMTEGLGISFPKATPLRVLVTPRLPSNLYV</sequence>
<keyword evidence="4" id="KW-0812">Transmembrane</keyword>
<dbReference type="GO" id="GO:0016020">
    <property type="term" value="C:membrane"/>
    <property type="evidence" value="ECO:0007669"/>
    <property type="project" value="UniProtKB-SubCell"/>
</dbReference>
<dbReference type="GO" id="GO:0005506">
    <property type="term" value="F:iron ion binding"/>
    <property type="evidence" value="ECO:0007669"/>
    <property type="project" value="InterPro"/>
</dbReference>
<evidence type="ECO:0000256" key="4">
    <source>
        <dbReference type="ARBA" id="ARBA00022692"/>
    </source>
</evidence>
<dbReference type="GO" id="GO:0020037">
    <property type="term" value="F:heme binding"/>
    <property type="evidence" value="ECO:0007669"/>
    <property type="project" value="InterPro"/>
</dbReference>
<accession>A0AAV7DWT8</accession>
<dbReference type="AlphaFoldDB" id="A0AAV7DWT8"/>
<dbReference type="InterPro" id="IPR002401">
    <property type="entry name" value="Cyt_P450_E_grp-I"/>
</dbReference>
<keyword evidence="5 10" id="KW-0479">Metal-binding</keyword>
<feature type="binding site" description="axial binding residue" evidence="10">
    <location>
        <position position="399"/>
    </location>
    <ligand>
        <name>heme</name>
        <dbReference type="ChEBI" id="CHEBI:30413"/>
    </ligand>
    <ligandPart>
        <name>Fe</name>
        <dbReference type="ChEBI" id="CHEBI:18248"/>
    </ligandPart>
</feature>
<dbReference type="PRINTS" id="PR00385">
    <property type="entry name" value="P450"/>
</dbReference>
<dbReference type="InterPro" id="IPR050651">
    <property type="entry name" value="Plant_Cytochrome_P450_Monoox"/>
</dbReference>
<evidence type="ECO:0000256" key="5">
    <source>
        <dbReference type="ARBA" id="ARBA00022723"/>
    </source>
</evidence>
<dbReference type="InterPro" id="IPR036396">
    <property type="entry name" value="Cyt_P450_sf"/>
</dbReference>
<protein>
    <recommendedName>
        <fullName evidence="14">Cytochrome P450</fullName>
    </recommendedName>
</protein>
<name>A0AAV7DWT8_ARIFI</name>
<dbReference type="PANTHER" id="PTHR47947">
    <property type="entry name" value="CYTOCHROME P450 82C3-RELATED"/>
    <property type="match status" value="1"/>
</dbReference>
<dbReference type="GO" id="GO:0016705">
    <property type="term" value="F:oxidoreductase activity, acting on paired donors, with incorporation or reduction of molecular oxygen"/>
    <property type="evidence" value="ECO:0007669"/>
    <property type="project" value="InterPro"/>
</dbReference>
<dbReference type="InterPro" id="IPR017972">
    <property type="entry name" value="Cyt_P450_CS"/>
</dbReference>
<dbReference type="GO" id="GO:0004497">
    <property type="term" value="F:monooxygenase activity"/>
    <property type="evidence" value="ECO:0007669"/>
    <property type="project" value="UniProtKB-KW"/>
</dbReference>
<dbReference type="PROSITE" id="PS00086">
    <property type="entry name" value="CYTOCHROME_P450"/>
    <property type="match status" value="1"/>
</dbReference>
<gene>
    <name evidence="12" type="ORF">H6P81_020953</name>
</gene>
<dbReference type="PRINTS" id="PR00463">
    <property type="entry name" value="EP450I"/>
</dbReference>
<keyword evidence="6" id="KW-1133">Transmembrane helix</keyword>
<evidence type="ECO:0000256" key="7">
    <source>
        <dbReference type="ARBA" id="ARBA00023002"/>
    </source>
</evidence>
<evidence type="ECO:0000256" key="10">
    <source>
        <dbReference type="PIRSR" id="PIRSR602401-1"/>
    </source>
</evidence>
<dbReference type="Proteomes" id="UP000825729">
    <property type="component" value="Unassembled WGS sequence"/>
</dbReference>
<keyword evidence="13" id="KW-1185">Reference proteome</keyword>
<dbReference type="InterPro" id="IPR001128">
    <property type="entry name" value="Cyt_P450"/>
</dbReference>
<keyword evidence="9" id="KW-0472">Membrane</keyword>
<reference evidence="12 13" key="1">
    <citation type="submission" date="2021-07" db="EMBL/GenBank/DDBJ databases">
        <title>The Aristolochia fimbriata genome: insights into angiosperm evolution, floral development and chemical biosynthesis.</title>
        <authorList>
            <person name="Jiao Y."/>
        </authorList>
    </citation>
    <scope>NUCLEOTIDE SEQUENCE [LARGE SCALE GENOMIC DNA]</scope>
    <source>
        <strain evidence="12">IBCAS-2021</strain>
        <tissue evidence="12">Leaf</tissue>
    </source>
</reference>
<keyword evidence="7 11" id="KW-0560">Oxidoreductase</keyword>
<comment type="similarity">
    <text evidence="11">Belongs to the cytochrome P450 family.</text>
</comment>
<evidence type="ECO:0000313" key="13">
    <source>
        <dbReference type="Proteomes" id="UP000825729"/>
    </source>
</evidence>
<keyword evidence="3 10" id="KW-0349">Heme</keyword>
<evidence type="ECO:0000256" key="11">
    <source>
        <dbReference type="RuleBase" id="RU000461"/>
    </source>
</evidence>
<evidence type="ECO:0000313" key="12">
    <source>
        <dbReference type="EMBL" id="KAG9440788.1"/>
    </source>
</evidence>
<dbReference type="FunFam" id="1.10.630.10:FF:000026">
    <property type="entry name" value="Cytochrome P450 82C4"/>
    <property type="match status" value="1"/>
</dbReference>
<evidence type="ECO:0000256" key="2">
    <source>
        <dbReference type="ARBA" id="ARBA00004370"/>
    </source>
</evidence>
<comment type="caution">
    <text evidence="12">The sequence shown here is derived from an EMBL/GenBank/DDBJ whole genome shotgun (WGS) entry which is preliminary data.</text>
</comment>
<comment type="subcellular location">
    <subcellularLocation>
        <location evidence="2">Membrane</location>
    </subcellularLocation>
</comment>
<dbReference type="SUPFAM" id="SSF48264">
    <property type="entry name" value="Cytochrome P450"/>
    <property type="match status" value="1"/>
</dbReference>
<evidence type="ECO:0000256" key="3">
    <source>
        <dbReference type="ARBA" id="ARBA00022617"/>
    </source>
</evidence>
<dbReference type="Pfam" id="PF00067">
    <property type="entry name" value="p450"/>
    <property type="match status" value="1"/>
</dbReference>
<comment type="cofactor">
    <cofactor evidence="1 10">
        <name>heme</name>
        <dbReference type="ChEBI" id="CHEBI:30413"/>
    </cofactor>
</comment>
<evidence type="ECO:0000256" key="6">
    <source>
        <dbReference type="ARBA" id="ARBA00022989"/>
    </source>
</evidence>
<dbReference type="EMBL" id="JAINDJ010000008">
    <property type="protein sequence ID" value="KAG9440788.1"/>
    <property type="molecule type" value="Genomic_DNA"/>
</dbReference>
<evidence type="ECO:0000256" key="9">
    <source>
        <dbReference type="ARBA" id="ARBA00023136"/>
    </source>
</evidence>
<keyword evidence="11" id="KW-0503">Monooxygenase</keyword>
<organism evidence="12 13">
    <name type="scientific">Aristolochia fimbriata</name>
    <name type="common">White veined hardy Dutchman's pipe vine</name>
    <dbReference type="NCBI Taxonomy" id="158543"/>
    <lineage>
        <taxon>Eukaryota</taxon>
        <taxon>Viridiplantae</taxon>
        <taxon>Streptophyta</taxon>
        <taxon>Embryophyta</taxon>
        <taxon>Tracheophyta</taxon>
        <taxon>Spermatophyta</taxon>
        <taxon>Magnoliopsida</taxon>
        <taxon>Magnoliidae</taxon>
        <taxon>Piperales</taxon>
        <taxon>Aristolochiaceae</taxon>
        <taxon>Aristolochia</taxon>
    </lineage>
</organism>
<proteinExistence type="inferred from homology"/>
<dbReference type="CDD" id="cd20654">
    <property type="entry name" value="CYP82"/>
    <property type="match status" value="1"/>
</dbReference>